<dbReference type="Gene3D" id="3.40.50.150">
    <property type="entry name" value="Vaccinia Virus protein VP39"/>
    <property type="match status" value="1"/>
</dbReference>
<evidence type="ECO:0000313" key="1">
    <source>
        <dbReference type="EMBL" id="MBD2772382.1"/>
    </source>
</evidence>
<dbReference type="EMBL" id="JACXAE010000039">
    <property type="protein sequence ID" value="MBD2772382.1"/>
    <property type="molecule type" value="Genomic_DNA"/>
</dbReference>
<keyword evidence="1" id="KW-0489">Methyltransferase</keyword>
<organism evidence="1 2">
    <name type="scientific">Iningainema tapete BLCC-T55</name>
    <dbReference type="NCBI Taxonomy" id="2748662"/>
    <lineage>
        <taxon>Bacteria</taxon>
        <taxon>Bacillati</taxon>
        <taxon>Cyanobacteriota</taxon>
        <taxon>Cyanophyceae</taxon>
        <taxon>Nostocales</taxon>
        <taxon>Scytonemataceae</taxon>
        <taxon>Iningainema tapete</taxon>
    </lineage>
</organism>
<protein>
    <submittedName>
        <fullName evidence="1">Methyltransferase domain-containing protein</fullName>
    </submittedName>
</protein>
<comment type="caution">
    <text evidence="1">The sequence shown here is derived from an EMBL/GenBank/DDBJ whole genome shotgun (WGS) entry which is preliminary data.</text>
</comment>
<reference evidence="1" key="1">
    <citation type="submission" date="2020-09" db="EMBL/GenBank/DDBJ databases">
        <title>Iningainema tapete sp. nov. (Scytonemataceae, Cyanobacteria) from greenhouses in central Florida (USA) produces two types of nodularin with biosynthetic potential for microcystin-LR and anabaenopeptins.</title>
        <authorList>
            <person name="Berthold D.E."/>
            <person name="Lefler F.W."/>
            <person name="Huang I.-S."/>
            <person name="Abdulla H."/>
            <person name="Zimba P.V."/>
            <person name="Laughinghouse H.D. IV."/>
        </authorList>
    </citation>
    <scope>NUCLEOTIDE SEQUENCE</scope>
    <source>
        <strain evidence="1">BLCCT55</strain>
    </source>
</reference>
<name>A0A8J7BWT0_9CYAN</name>
<dbReference type="CDD" id="cd02440">
    <property type="entry name" value="AdoMet_MTases"/>
    <property type="match status" value="1"/>
</dbReference>
<dbReference type="RefSeq" id="WP_190826861.1">
    <property type="nucleotide sequence ID" value="NZ_CAWPPI010000039.1"/>
</dbReference>
<dbReference type="AlphaFoldDB" id="A0A8J7BWT0"/>
<dbReference type="Pfam" id="PF13489">
    <property type="entry name" value="Methyltransf_23"/>
    <property type="match status" value="1"/>
</dbReference>
<accession>A0A8J7BWT0</accession>
<dbReference type="GO" id="GO:0032259">
    <property type="term" value="P:methylation"/>
    <property type="evidence" value="ECO:0007669"/>
    <property type="project" value="UniProtKB-KW"/>
</dbReference>
<sequence>MIIQRWIEISKDPNSKEAMQARKNMLVAARAKASISNRIDYLCSIASGKDILDIGVVDHSIDSKDKTYWLHGNLCKYAKTCLGVDILESEVEQLRREGFNVINVDLNKEVLSKSFDLIICGDVLEHLNTPGNLIANAVKMLRKSGKLIVSVPNPWYINVVLKNTINGTPYLDNVDHVSWFDPCTICELGQRYGLALNYFVGVHAYNTSNPLTRLLFSFSPLLISLGLRPELFCKTIIYEFVRADEYEKAFAAN</sequence>
<evidence type="ECO:0000313" key="2">
    <source>
        <dbReference type="Proteomes" id="UP000629098"/>
    </source>
</evidence>
<keyword evidence="1" id="KW-0808">Transferase</keyword>
<dbReference type="GO" id="GO:0008168">
    <property type="term" value="F:methyltransferase activity"/>
    <property type="evidence" value="ECO:0007669"/>
    <property type="project" value="UniProtKB-KW"/>
</dbReference>
<dbReference type="Proteomes" id="UP000629098">
    <property type="component" value="Unassembled WGS sequence"/>
</dbReference>
<proteinExistence type="predicted"/>
<dbReference type="SUPFAM" id="SSF53335">
    <property type="entry name" value="S-adenosyl-L-methionine-dependent methyltransferases"/>
    <property type="match status" value="1"/>
</dbReference>
<gene>
    <name evidence="1" type="ORF">ICL16_09915</name>
</gene>
<dbReference type="InterPro" id="IPR029063">
    <property type="entry name" value="SAM-dependent_MTases_sf"/>
</dbReference>
<keyword evidence="2" id="KW-1185">Reference proteome</keyword>